<dbReference type="Pfam" id="PF00149">
    <property type="entry name" value="Metallophos"/>
    <property type="match status" value="1"/>
</dbReference>
<dbReference type="InterPro" id="IPR004843">
    <property type="entry name" value="Calcineurin-like_PHP"/>
</dbReference>
<evidence type="ECO:0000256" key="8">
    <source>
        <dbReference type="ARBA" id="ARBA00049417"/>
    </source>
</evidence>
<organism evidence="10 11">
    <name type="scientific">Lampropedia aestuarii</name>
    <dbReference type="NCBI Taxonomy" id="2562762"/>
    <lineage>
        <taxon>Bacteria</taxon>
        <taxon>Pseudomonadati</taxon>
        <taxon>Pseudomonadota</taxon>
        <taxon>Betaproteobacteria</taxon>
        <taxon>Burkholderiales</taxon>
        <taxon>Comamonadaceae</taxon>
        <taxon>Lampropedia</taxon>
    </lineage>
</organism>
<dbReference type="PANTHER" id="PTHR40942">
    <property type="match status" value="1"/>
</dbReference>
<evidence type="ECO:0000313" key="11">
    <source>
        <dbReference type="Proteomes" id="UP000306236"/>
    </source>
</evidence>
<evidence type="ECO:0000256" key="6">
    <source>
        <dbReference type="ARBA" id="ARBA00032248"/>
    </source>
</evidence>
<feature type="domain" description="Calcineurin-like phosphoesterase" evidence="9">
    <location>
        <begin position="4"/>
        <end position="158"/>
    </location>
</feature>
<dbReference type="RefSeq" id="WP_136407188.1">
    <property type="nucleotide sequence ID" value="NZ_JARXRQ010000013.1"/>
</dbReference>
<dbReference type="Proteomes" id="UP000306236">
    <property type="component" value="Unassembled WGS sequence"/>
</dbReference>
<protein>
    <recommendedName>
        <fullName evidence="3">bis(5'-nucleosyl)-tetraphosphatase (symmetrical)</fullName>
        <ecNumber evidence="3">3.6.1.41</ecNumber>
    </recommendedName>
    <alternativeName>
        <fullName evidence="6">Ap4A hydrolase</fullName>
    </alternativeName>
    <alternativeName>
        <fullName evidence="5">Diadenosine 5',5'''-P1,P4-tetraphosphate pyrophosphohydrolase</fullName>
    </alternativeName>
    <alternativeName>
        <fullName evidence="7">Diadenosine tetraphosphatase</fullName>
    </alternativeName>
</protein>
<proteinExistence type="inferred from homology"/>
<dbReference type="SUPFAM" id="SSF56300">
    <property type="entry name" value="Metallo-dependent phosphatases"/>
    <property type="match status" value="1"/>
</dbReference>
<gene>
    <name evidence="10" type="ORF">E8K88_13420</name>
</gene>
<dbReference type="PANTHER" id="PTHR40942:SF4">
    <property type="entry name" value="CYTOCHROME C5"/>
    <property type="match status" value="1"/>
</dbReference>
<evidence type="ECO:0000256" key="2">
    <source>
        <dbReference type="ARBA" id="ARBA00005419"/>
    </source>
</evidence>
<dbReference type="CDD" id="cd07422">
    <property type="entry name" value="MPP_ApaH"/>
    <property type="match status" value="1"/>
</dbReference>
<dbReference type="InterPro" id="IPR004617">
    <property type="entry name" value="ApaH"/>
</dbReference>
<dbReference type="Gene3D" id="3.60.21.10">
    <property type="match status" value="1"/>
</dbReference>
<evidence type="ECO:0000256" key="1">
    <source>
        <dbReference type="ARBA" id="ARBA00003413"/>
    </source>
</evidence>
<evidence type="ECO:0000313" key="10">
    <source>
        <dbReference type="EMBL" id="THJ32023.1"/>
    </source>
</evidence>
<dbReference type="EMBL" id="SSWX01000018">
    <property type="protein sequence ID" value="THJ32023.1"/>
    <property type="molecule type" value="Genomic_DNA"/>
</dbReference>
<evidence type="ECO:0000256" key="7">
    <source>
        <dbReference type="ARBA" id="ARBA00033210"/>
    </source>
</evidence>
<comment type="caution">
    <text evidence="10">The sequence shown here is derived from an EMBL/GenBank/DDBJ whole genome shotgun (WGS) entry which is preliminary data.</text>
</comment>
<dbReference type="NCBIfam" id="NF001204">
    <property type="entry name" value="PRK00166.1"/>
    <property type="match status" value="1"/>
</dbReference>
<evidence type="ECO:0000256" key="3">
    <source>
        <dbReference type="ARBA" id="ARBA00012506"/>
    </source>
</evidence>
<dbReference type="NCBIfam" id="TIGR00668">
    <property type="entry name" value="apaH"/>
    <property type="match status" value="1"/>
</dbReference>
<reference evidence="10 11" key="1">
    <citation type="submission" date="2019-04" db="EMBL/GenBank/DDBJ databases">
        <title>Lampropedia sp YIM MLB12 draf genome.</title>
        <authorList>
            <person name="Wang Y.-X."/>
        </authorList>
    </citation>
    <scope>NUCLEOTIDE SEQUENCE [LARGE SCALE GENOMIC DNA]</scope>
    <source>
        <strain evidence="10 11">YIM MLB12</strain>
    </source>
</reference>
<name>A0A4S5BLW5_9BURK</name>
<evidence type="ECO:0000256" key="4">
    <source>
        <dbReference type="ARBA" id="ARBA00022801"/>
    </source>
</evidence>
<dbReference type="PIRSF" id="PIRSF000903">
    <property type="entry name" value="B5n-ttraPtase_sm"/>
    <property type="match status" value="1"/>
</dbReference>
<dbReference type="GO" id="GO:0008803">
    <property type="term" value="F:bis(5'-nucleosyl)-tetraphosphatase (symmetrical) activity"/>
    <property type="evidence" value="ECO:0007669"/>
    <property type="project" value="UniProtKB-EC"/>
</dbReference>
<keyword evidence="4 10" id="KW-0378">Hydrolase</keyword>
<comment type="similarity">
    <text evidence="2">Belongs to the Ap4A hydrolase family.</text>
</comment>
<dbReference type="InterPro" id="IPR029052">
    <property type="entry name" value="Metallo-depent_PP-like"/>
</dbReference>
<comment type="function">
    <text evidence="1">Hydrolyzes diadenosine 5',5'''-P1,P4-tetraphosphate to yield ADP.</text>
</comment>
<sequence length="281" mass="30941">MAKYVVGDVQGCDSALHNLLEQVGFSASRDHLYLVGDLVNRGPDSLAVLRRCMAGQGSISVILGNHDLHLLARYYGFRKAGKRDTLEQVLHAPDVADVMRWVRHQPLTLQIALTDASLLLVHAGLLPQWSAAKACELAAEVHQVLADEERCKVFLQHMYGNQPDVWRDDLGGMERLRVIVNALTRLRFCSAQGRMDFDSNEGAEQAPAGLMPWFEVPGRQSAQEAIAFGHWSTLGLQNRPHLIALDTGCVWGGCLTALRLEASLASREFIQTHCEAAQTPG</sequence>
<keyword evidence="11" id="KW-1185">Reference proteome</keyword>
<dbReference type="EC" id="3.6.1.41" evidence="3"/>
<evidence type="ECO:0000256" key="5">
    <source>
        <dbReference type="ARBA" id="ARBA00031248"/>
    </source>
</evidence>
<dbReference type="AlphaFoldDB" id="A0A4S5BLW5"/>
<evidence type="ECO:0000259" key="9">
    <source>
        <dbReference type="Pfam" id="PF00149"/>
    </source>
</evidence>
<comment type="catalytic activity">
    <reaction evidence="8">
        <text>P(1),P(4)-bis(5'-adenosyl) tetraphosphate + H2O = 2 ADP + 2 H(+)</text>
        <dbReference type="Rhea" id="RHEA:24252"/>
        <dbReference type="ChEBI" id="CHEBI:15377"/>
        <dbReference type="ChEBI" id="CHEBI:15378"/>
        <dbReference type="ChEBI" id="CHEBI:58141"/>
        <dbReference type="ChEBI" id="CHEBI:456216"/>
        <dbReference type="EC" id="3.6.1.41"/>
    </reaction>
</comment>
<accession>A0A4S5BLW5</accession>
<dbReference type="OrthoDB" id="9807890at2"/>